<organism evidence="2 3">
    <name type="scientific">Bradyrhizobium betae</name>
    <dbReference type="NCBI Taxonomy" id="244734"/>
    <lineage>
        <taxon>Bacteria</taxon>
        <taxon>Pseudomonadati</taxon>
        <taxon>Pseudomonadota</taxon>
        <taxon>Alphaproteobacteria</taxon>
        <taxon>Hyphomicrobiales</taxon>
        <taxon>Nitrobacteraceae</taxon>
        <taxon>Bradyrhizobium</taxon>
    </lineage>
</organism>
<dbReference type="Proteomes" id="UP000325641">
    <property type="component" value="Chromosome"/>
</dbReference>
<name>A0A5P6NZ33_9BRAD</name>
<evidence type="ECO:0000256" key="1">
    <source>
        <dbReference type="SAM" id="MobiDB-lite"/>
    </source>
</evidence>
<dbReference type="OrthoDB" id="7988450at2"/>
<sequence length="343" mass="37467">MRGASGRTPASSREEKMSENDSYGFYEVVPDGFNLLDATPDKLDLYGIPQRPDAVTEPRLFAFWKRLVSSPFTARQPTFSSIDSPSLGGPPQSLLNWSGALISSPSPERIVFATAGWTAPNVSLPSSPALFTPLNDPRSLLWIGLDGHNGALPNISLPQIGTAHWPNHKPQHFAWWEWWRNSASDETPRTSQQAITLIANLPIDAGDEVLAGLAVQVSGDVLFFIKNQSTGEFRSFLARPPGVILPLGSSVEWVVERPTDPPSRKLYPLPDYGSVDFRYCLARAAANGPLAPGRLMTLNEKALMIHMREAFADPYRTATVSSPALRQDPDGSVGLTCSFKEPT</sequence>
<gene>
    <name evidence="2" type="ORF">F8237_02760</name>
</gene>
<dbReference type="EMBL" id="CP044543">
    <property type="protein sequence ID" value="QFI71377.1"/>
    <property type="molecule type" value="Genomic_DNA"/>
</dbReference>
<evidence type="ECO:0000313" key="2">
    <source>
        <dbReference type="EMBL" id="QFI71377.1"/>
    </source>
</evidence>
<dbReference type="SUPFAM" id="SSF49899">
    <property type="entry name" value="Concanavalin A-like lectins/glucanases"/>
    <property type="match status" value="1"/>
</dbReference>
<dbReference type="AlphaFoldDB" id="A0A5P6NZ33"/>
<dbReference type="InterPro" id="IPR038656">
    <property type="entry name" value="Peptidase_G1_sf"/>
</dbReference>
<dbReference type="Pfam" id="PF01828">
    <property type="entry name" value="Peptidase_A4"/>
    <property type="match status" value="1"/>
</dbReference>
<dbReference type="InterPro" id="IPR000250">
    <property type="entry name" value="Peptidase_G1"/>
</dbReference>
<dbReference type="InterPro" id="IPR013320">
    <property type="entry name" value="ConA-like_dom_sf"/>
</dbReference>
<evidence type="ECO:0000313" key="3">
    <source>
        <dbReference type="Proteomes" id="UP000325641"/>
    </source>
</evidence>
<dbReference type="CDD" id="cd13426">
    <property type="entry name" value="Peptidase_G1"/>
    <property type="match status" value="1"/>
</dbReference>
<dbReference type="KEGG" id="bbet:F8237_02760"/>
<dbReference type="GO" id="GO:0070007">
    <property type="term" value="F:glutamic-type endopeptidase activity"/>
    <property type="evidence" value="ECO:0007669"/>
    <property type="project" value="InterPro"/>
</dbReference>
<proteinExistence type="predicted"/>
<dbReference type="Gene3D" id="2.60.120.700">
    <property type="entry name" value="Peptidase G1"/>
    <property type="match status" value="1"/>
</dbReference>
<dbReference type="GO" id="GO:0006508">
    <property type="term" value="P:proteolysis"/>
    <property type="evidence" value="ECO:0007669"/>
    <property type="project" value="InterPro"/>
</dbReference>
<reference evidence="3" key="1">
    <citation type="submission" date="2019-10" db="EMBL/GenBank/DDBJ databases">
        <title>Complete Genome Sequence of Bradyrhizobium betae type strain PL7HG1T.</title>
        <authorList>
            <person name="Bromfield E.S.P."/>
            <person name="Cloutier S."/>
        </authorList>
    </citation>
    <scope>NUCLEOTIDE SEQUENCE [LARGE SCALE GENOMIC DNA]</scope>
    <source>
        <strain evidence="3">PL7HG1</strain>
    </source>
</reference>
<protein>
    <submittedName>
        <fullName evidence="2">Uncharacterized protein</fullName>
    </submittedName>
</protein>
<accession>A0A5P6NZ33</accession>
<feature type="region of interest" description="Disordered" evidence="1">
    <location>
        <begin position="321"/>
        <end position="343"/>
    </location>
</feature>